<gene>
    <name evidence="1" type="ORF">NM208_g2558</name>
</gene>
<dbReference type="EMBL" id="JANRMS010000154">
    <property type="protein sequence ID" value="KAJ3545344.1"/>
    <property type="molecule type" value="Genomic_DNA"/>
</dbReference>
<comment type="caution">
    <text evidence="1">The sequence shown here is derived from an EMBL/GenBank/DDBJ whole genome shotgun (WGS) entry which is preliminary data.</text>
</comment>
<evidence type="ECO:0000313" key="2">
    <source>
        <dbReference type="Proteomes" id="UP001148629"/>
    </source>
</evidence>
<organism evidence="1 2">
    <name type="scientific">Fusarium decemcellulare</name>
    <dbReference type="NCBI Taxonomy" id="57161"/>
    <lineage>
        <taxon>Eukaryota</taxon>
        <taxon>Fungi</taxon>
        <taxon>Dikarya</taxon>
        <taxon>Ascomycota</taxon>
        <taxon>Pezizomycotina</taxon>
        <taxon>Sordariomycetes</taxon>
        <taxon>Hypocreomycetidae</taxon>
        <taxon>Hypocreales</taxon>
        <taxon>Nectriaceae</taxon>
        <taxon>Fusarium</taxon>
        <taxon>Fusarium decemcellulare species complex</taxon>
    </lineage>
</organism>
<dbReference type="Proteomes" id="UP001148629">
    <property type="component" value="Unassembled WGS sequence"/>
</dbReference>
<accession>A0ACC1SS11</accession>
<keyword evidence="2" id="KW-1185">Reference proteome</keyword>
<protein>
    <submittedName>
        <fullName evidence="1">Uncharacterized protein</fullName>
    </submittedName>
</protein>
<reference evidence="1" key="1">
    <citation type="submission" date="2022-08" db="EMBL/GenBank/DDBJ databases">
        <title>Genome Sequence of Fusarium decemcellulare.</title>
        <authorList>
            <person name="Buettner E."/>
        </authorList>
    </citation>
    <scope>NUCLEOTIDE SEQUENCE</scope>
    <source>
        <strain evidence="1">Babe19</strain>
    </source>
</reference>
<sequence length="142" mass="15180">MAEKTTPGANPSLEHHAAPVMTKESSSSGFMKVIAFFDLLVKMAAAGALIGILVLLVQINGHIKDIASGEEVPSLDQVGGQLKDARYEYWESVQTAAAVGVEENATGAPMRIQRQSRRRFPSSRGAPVIVDPPRRTAQNPTA</sequence>
<evidence type="ECO:0000313" key="1">
    <source>
        <dbReference type="EMBL" id="KAJ3545344.1"/>
    </source>
</evidence>
<proteinExistence type="predicted"/>
<name>A0ACC1SS11_9HYPO</name>